<dbReference type="RefSeq" id="WP_073000982.1">
    <property type="nucleotide sequence ID" value="NZ_FQUM01000004.1"/>
</dbReference>
<evidence type="ECO:0000259" key="1">
    <source>
        <dbReference type="Pfam" id="PF18962"/>
    </source>
</evidence>
<accession>A0A1M4ZSE4</accession>
<dbReference type="Proteomes" id="UP000184164">
    <property type="component" value="Unassembled WGS sequence"/>
</dbReference>
<dbReference type="Gene3D" id="3.40.390.10">
    <property type="entry name" value="Collagenase (Catalytic Domain)"/>
    <property type="match status" value="1"/>
</dbReference>
<dbReference type="STRING" id="1484053.SAMN05444274_10448"/>
<dbReference type="Pfam" id="PF18962">
    <property type="entry name" value="Por_Secre_tail"/>
    <property type="match status" value="1"/>
</dbReference>
<keyword evidence="3" id="KW-1185">Reference proteome</keyword>
<feature type="domain" description="Secretion system C-terminal sorting" evidence="1">
    <location>
        <begin position="734"/>
        <end position="809"/>
    </location>
</feature>
<dbReference type="GO" id="GO:0008237">
    <property type="term" value="F:metallopeptidase activity"/>
    <property type="evidence" value="ECO:0007669"/>
    <property type="project" value="InterPro"/>
</dbReference>
<dbReference type="InterPro" id="IPR024079">
    <property type="entry name" value="MetalloPept_cat_dom_sf"/>
</dbReference>
<dbReference type="EMBL" id="FQUM01000004">
    <property type="protein sequence ID" value="SHF20934.1"/>
    <property type="molecule type" value="Genomic_DNA"/>
</dbReference>
<organism evidence="2 3">
    <name type="scientific">Mariniphaga anaerophila</name>
    <dbReference type="NCBI Taxonomy" id="1484053"/>
    <lineage>
        <taxon>Bacteria</taxon>
        <taxon>Pseudomonadati</taxon>
        <taxon>Bacteroidota</taxon>
        <taxon>Bacteroidia</taxon>
        <taxon>Marinilabiliales</taxon>
        <taxon>Prolixibacteraceae</taxon>
        <taxon>Mariniphaga</taxon>
    </lineage>
</organism>
<sequence>MKRLFVILWLVSTVLLVSSRGTETVQKTAAPELTTFASDRKVKTFVPASFQSTLKSQSISKTVFKVTPVDLTSEAERALNYAISIWEGFISSPVPINVQATMESLDSAILCKSRPASFYMNFDGALHENVYYPVVLAEKLSGEEINQGDFDIICRFNKNLPWYFGTDGNTPETHYDFVTAVLHEIAHGLGFSGFFKDDGAEGFFNNGYHYPSIYDLHIFNDNKQQLANSELFPSPSSQLHSQLVSGKLRFLLSDENEKNARFLEVYSPSSWNDGTSIYHLLNSEVELMMPVVAKGLAVHYLDEQVQEILGEIGWSALTFNFILFKDFEEPCSELPVEIEVVSDEVVKDLSVSVVFSTDDFLTTVESELDQKGTSNVFKGNIPLNFFEGKVDYYFEAKTKSGKSYKFPAFAPVKVFSLKIGPDFTPPVVAHNPLKILPENQESLIVKASATDNLGVKKVTVEYKLNEMDQPAIELGLTGLEKYSGSVSLNMGDYHAGKVEYRIVAEDKSSAGNKKYLPSEGFYQVAVFKPSKPVVAYSNDFESGMSDFVGADFSVSPLPGFADNVLHTANPYPVSALKDEKYDIVAELKHPIILRDGGEMSFDEVVLVEPGEKGTVFSEELFWDFVIVEGSRDQGLSWLPFVPGYDSGFYQYWDTAFVNSTVNNLSQASGNQSMFLKRVIRLTENTGFADGDTVLFRFRLASDNSLNGWGWAIDNLQIQANFIDDNLNTQNLIDVFPNPFDSRLYLKFSSSEIGGLVDISITDITGRLVYRDEGVDPQEGVLPVKLSSVNKGIYLVMVAENGKVLHAQKIVKM</sequence>
<evidence type="ECO:0000313" key="3">
    <source>
        <dbReference type="Proteomes" id="UP000184164"/>
    </source>
</evidence>
<dbReference type="AlphaFoldDB" id="A0A1M4ZSE4"/>
<gene>
    <name evidence="2" type="ORF">SAMN05444274_10448</name>
</gene>
<proteinExistence type="predicted"/>
<reference evidence="2 3" key="1">
    <citation type="submission" date="2016-11" db="EMBL/GenBank/DDBJ databases">
        <authorList>
            <person name="Jaros S."/>
            <person name="Januszkiewicz K."/>
            <person name="Wedrychowicz H."/>
        </authorList>
    </citation>
    <scope>NUCLEOTIDE SEQUENCE [LARGE SCALE GENOMIC DNA]</scope>
    <source>
        <strain evidence="2 3">DSM 26910</strain>
    </source>
</reference>
<dbReference type="OrthoDB" id="614750at2"/>
<dbReference type="NCBIfam" id="TIGR04183">
    <property type="entry name" value="Por_Secre_tail"/>
    <property type="match status" value="1"/>
</dbReference>
<name>A0A1M4ZSE4_9BACT</name>
<dbReference type="InterPro" id="IPR026444">
    <property type="entry name" value="Secre_tail"/>
</dbReference>
<evidence type="ECO:0000313" key="2">
    <source>
        <dbReference type="EMBL" id="SHF20934.1"/>
    </source>
</evidence>
<protein>
    <submittedName>
        <fullName evidence="2">Por secretion system C-terminal sorting domain-containing protein</fullName>
    </submittedName>
</protein>